<dbReference type="GO" id="GO:0004888">
    <property type="term" value="F:transmembrane signaling receptor activity"/>
    <property type="evidence" value="ECO:0007669"/>
    <property type="project" value="InterPro"/>
</dbReference>
<evidence type="ECO:0000256" key="6">
    <source>
        <dbReference type="ARBA" id="ARBA00023224"/>
    </source>
</evidence>
<dbReference type="PANTHER" id="PTHR32089">
    <property type="entry name" value="METHYL-ACCEPTING CHEMOTAXIS PROTEIN MCPB"/>
    <property type="match status" value="1"/>
</dbReference>
<keyword evidence="6 8" id="KW-0807">Transducer</keyword>
<gene>
    <name evidence="11" type="ORF">DN062_08990</name>
</gene>
<keyword evidence="12" id="KW-1185">Reference proteome</keyword>
<feature type="domain" description="Methyl-accepting transducer" evidence="10">
    <location>
        <begin position="274"/>
        <end position="510"/>
    </location>
</feature>
<feature type="transmembrane region" description="Helical" evidence="9">
    <location>
        <begin position="193"/>
        <end position="215"/>
    </location>
</feature>
<evidence type="ECO:0000256" key="3">
    <source>
        <dbReference type="ARBA" id="ARBA00022692"/>
    </source>
</evidence>
<comment type="similarity">
    <text evidence="7">Belongs to the methyl-accepting chemotaxis (MCP) protein family.</text>
</comment>
<keyword evidence="5 9" id="KW-0472">Membrane</keyword>
<dbReference type="Proteomes" id="UP000250744">
    <property type="component" value="Unassembled WGS sequence"/>
</dbReference>
<dbReference type="GO" id="GO:0006935">
    <property type="term" value="P:chemotaxis"/>
    <property type="evidence" value="ECO:0007669"/>
    <property type="project" value="InterPro"/>
</dbReference>
<dbReference type="InterPro" id="IPR004090">
    <property type="entry name" value="Chemotax_Me-accpt_rcpt"/>
</dbReference>
<evidence type="ECO:0000256" key="2">
    <source>
        <dbReference type="ARBA" id="ARBA00022475"/>
    </source>
</evidence>
<evidence type="ECO:0000256" key="8">
    <source>
        <dbReference type="PROSITE-ProRule" id="PRU00284"/>
    </source>
</evidence>
<evidence type="ECO:0000256" key="5">
    <source>
        <dbReference type="ARBA" id="ARBA00023136"/>
    </source>
</evidence>
<dbReference type="PRINTS" id="PR00260">
    <property type="entry name" value="CHEMTRNSDUCR"/>
</dbReference>
<dbReference type="PANTHER" id="PTHR32089:SF112">
    <property type="entry name" value="LYSOZYME-LIKE PROTEIN-RELATED"/>
    <property type="match status" value="1"/>
</dbReference>
<protein>
    <submittedName>
        <fullName evidence="11">Methyl-accepting chemotaxis protein</fullName>
    </submittedName>
</protein>
<dbReference type="FunFam" id="1.10.287.950:FF:000001">
    <property type="entry name" value="Methyl-accepting chemotaxis sensory transducer"/>
    <property type="match status" value="1"/>
</dbReference>
<dbReference type="Pfam" id="PF17200">
    <property type="entry name" value="sCache_2"/>
    <property type="match status" value="1"/>
</dbReference>
<evidence type="ECO:0000259" key="10">
    <source>
        <dbReference type="PROSITE" id="PS50111"/>
    </source>
</evidence>
<comment type="subcellular location">
    <subcellularLocation>
        <location evidence="1">Cell membrane</location>
        <topology evidence="1">Multi-pass membrane protein</topology>
    </subcellularLocation>
</comment>
<evidence type="ECO:0000256" key="1">
    <source>
        <dbReference type="ARBA" id="ARBA00004651"/>
    </source>
</evidence>
<proteinExistence type="inferred from homology"/>
<dbReference type="CDD" id="cd11386">
    <property type="entry name" value="MCP_signal"/>
    <property type="match status" value="1"/>
</dbReference>
<dbReference type="Pfam" id="PF00015">
    <property type="entry name" value="MCPsignal"/>
    <property type="match status" value="1"/>
</dbReference>
<dbReference type="RefSeq" id="WP_112158993.1">
    <property type="nucleotide sequence ID" value="NZ_QKRX01000005.1"/>
</dbReference>
<dbReference type="PROSITE" id="PS50111">
    <property type="entry name" value="CHEMOTAXIS_TRANSDUC_2"/>
    <property type="match status" value="1"/>
</dbReference>
<evidence type="ECO:0000313" key="11">
    <source>
        <dbReference type="EMBL" id="RAU18352.1"/>
    </source>
</evidence>
<keyword evidence="3 9" id="KW-0812">Transmembrane</keyword>
<evidence type="ECO:0000313" key="12">
    <source>
        <dbReference type="Proteomes" id="UP000250744"/>
    </source>
</evidence>
<sequence>MLVKMKLRTRMLILIVLIILGLSLLTLTSILSTQRDLTQGRKDVITAVLESAYSIAEFYHSKERDGSMTRAEAQQATVAAFLAGRYGGLDGKTEYVYAWTMDGVGVAHVNPNFIGKNMMNQVRDVKGRYTLQDIASAARQSPKGAFVDSLFPRPGTTEAVEKLQFTKMFEPWDWFIGTGIYMDDLSSDMRKQIIADTSTALVIIILITALALLIARSVLRQIGGEPADAISFMSSAAAGNLTIKIDQAPKHSVLDELAKMVASLRDTMNHIRDESARVNDNANTINQATANVASAAYDQSEAITSMAAAIEEMTVSISHISDSARDTEDSSKSSAQLAEQGVQQVGLANTEIHKIANTVREASTKVENLNNRATQISSIASVIRDIAEQTNLLALNAAIEAARAGDQGRGFAVVADEVRTLAGRTANATSDIEAMIAGVLTETGQVVDTMKTALPQVESGVSATETASQILAHIKQESQSTLKRISEVANATREQGLASSSIAEKVDQIAVMVESTSQAMRATAESVHELNQVSSELNTMVNRFKCH</sequence>
<dbReference type="Gene3D" id="1.10.287.950">
    <property type="entry name" value="Methyl-accepting chemotaxis protein"/>
    <property type="match status" value="1"/>
</dbReference>
<dbReference type="OrthoDB" id="6376221at2"/>
<dbReference type="Gene3D" id="3.30.450.20">
    <property type="entry name" value="PAS domain"/>
    <property type="match status" value="1"/>
</dbReference>
<evidence type="ECO:0000256" key="7">
    <source>
        <dbReference type="ARBA" id="ARBA00029447"/>
    </source>
</evidence>
<dbReference type="InterPro" id="IPR004089">
    <property type="entry name" value="MCPsignal_dom"/>
</dbReference>
<dbReference type="InterPro" id="IPR033480">
    <property type="entry name" value="sCache_2"/>
</dbReference>
<evidence type="ECO:0000256" key="9">
    <source>
        <dbReference type="SAM" id="Phobius"/>
    </source>
</evidence>
<dbReference type="GO" id="GO:0007165">
    <property type="term" value="P:signal transduction"/>
    <property type="evidence" value="ECO:0007669"/>
    <property type="project" value="UniProtKB-KW"/>
</dbReference>
<organism evidence="11 12">
    <name type="scientific">Nitrincola tibetensis</name>
    <dbReference type="NCBI Taxonomy" id="2219697"/>
    <lineage>
        <taxon>Bacteria</taxon>
        <taxon>Pseudomonadati</taxon>
        <taxon>Pseudomonadota</taxon>
        <taxon>Gammaproteobacteria</taxon>
        <taxon>Oceanospirillales</taxon>
        <taxon>Oceanospirillaceae</taxon>
        <taxon>Nitrincola</taxon>
    </lineage>
</organism>
<dbReference type="SMART" id="SM01049">
    <property type="entry name" value="Cache_2"/>
    <property type="match status" value="1"/>
</dbReference>
<keyword evidence="4 9" id="KW-1133">Transmembrane helix</keyword>
<dbReference type="SMART" id="SM00283">
    <property type="entry name" value="MA"/>
    <property type="match status" value="1"/>
</dbReference>
<comment type="caution">
    <text evidence="11">The sequence shown here is derived from an EMBL/GenBank/DDBJ whole genome shotgun (WGS) entry which is preliminary data.</text>
</comment>
<accession>A0A364NMR9</accession>
<keyword evidence="2" id="KW-1003">Cell membrane</keyword>
<dbReference type="SUPFAM" id="SSF58104">
    <property type="entry name" value="Methyl-accepting chemotaxis protein (MCP) signaling domain"/>
    <property type="match status" value="1"/>
</dbReference>
<dbReference type="EMBL" id="QKRX01000005">
    <property type="protein sequence ID" value="RAU18352.1"/>
    <property type="molecule type" value="Genomic_DNA"/>
</dbReference>
<dbReference type="AlphaFoldDB" id="A0A364NMR9"/>
<reference evidence="11 12" key="1">
    <citation type="submission" date="2018-06" db="EMBL/GenBank/DDBJ databases">
        <title>Nitrincola tibetense sp. nov., isolated from Lake XuguoCo on Tibetan Plateau.</title>
        <authorList>
            <person name="Xing P."/>
        </authorList>
    </citation>
    <scope>NUCLEOTIDE SEQUENCE [LARGE SCALE GENOMIC DNA]</scope>
    <source>
        <strain evidence="12">xg18</strain>
    </source>
</reference>
<dbReference type="GO" id="GO:0005886">
    <property type="term" value="C:plasma membrane"/>
    <property type="evidence" value="ECO:0007669"/>
    <property type="project" value="UniProtKB-SubCell"/>
</dbReference>
<name>A0A364NMR9_9GAMM</name>
<evidence type="ECO:0000256" key="4">
    <source>
        <dbReference type="ARBA" id="ARBA00022989"/>
    </source>
</evidence>